<gene>
    <name evidence="11" type="ORF">PNAL_LOCUS10686</name>
</gene>
<comment type="cofactor">
    <cofactor evidence="1">
        <name>Zn(2+)</name>
        <dbReference type="ChEBI" id="CHEBI:29105"/>
    </cofactor>
</comment>
<dbReference type="EC" id="3.5.4.12" evidence="7"/>
<evidence type="ECO:0000256" key="5">
    <source>
        <dbReference type="ARBA" id="ARBA00022801"/>
    </source>
</evidence>
<dbReference type="PANTHER" id="PTHR11086:SF18">
    <property type="entry name" value="DEOXYCYTIDYLATE DEAMINASE"/>
    <property type="match status" value="1"/>
</dbReference>
<evidence type="ECO:0000259" key="10">
    <source>
        <dbReference type="PROSITE" id="PS51747"/>
    </source>
</evidence>
<dbReference type="SUPFAM" id="SSF53927">
    <property type="entry name" value="Cytidine deaminase-like"/>
    <property type="match status" value="1"/>
</dbReference>
<dbReference type="CDD" id="cd01286">
    <property type="entry name" value="deoxycytidylate_deaminase"/>
    <property type="match status" value="1"/>
</dbReference>
<sequence>MYLYVVYLCIYLYLRYPTSNWATYQADNIRPIRSRRDFPFALPHFFSSFFFPYPLSNYTVIKNLKMLIGLCGGICAGKHAIAEYLIEQGFQLLELAGKSQSYITESGDDLRLQASEIRKKEDPKSSELTFQDADSLLDFATKRWQERWVTTDIADATTLDRFLLRPFFLLVSVDAPVSLRWKRFADRCWRRQLDPPELEKFVMWNDHNLYDKDIGRVYLTDKAQLRLFNSSSSLEELHSALQTLDLADEQRLRPNWDQYFMQLASLAAQRSNCMKRRVGCVLVRESRVISTGYNGTPRHLQNCNQGGCPRCNRGDGGGAGLSTCLCLHAEENALLEAGRERIREGTILYCDTCPCLTCTVKIAQVGISEVVYYQGYNMDNDSAAILQEAGVRLRQFHPPTNGLIYLQAPARQATTENQ</sequence>
<dbReference type="Proteomes" id="UP001153461">
    <property type="component" value="Unassembled WGS sequence"/>
</dbReference>
<dbReference type="GO" id="GO:0005737">
    <property type="term" value="C:cytoplasm"/>
    <property type="evidence" value="ECO:0007669"/>
    <property type="project" value="TreeGrafter"/>
</dbReference>
<evidence type="ECO:0000256" key="8">
    <source>
        <dbReference type="ARBA" id="ARBA00041763"/>
    </source>
</evidence>
<dbReference type="InterPro" id="IPR035105">
    <property type="entry name" value="Deoxycytidylate_deaminase_dom"/>
</dbReference>
<feature type="domain" description="CMP/dCMP-type deaminase" evidence="10">
    <location>
        <begin position="255"/>
        <end position="393"/>
    </location>
</feature>
<organism evidence="11 12">
    <name type="scientific">Penicillium nalgiovense</name>
    <dbReference type="NCBI Taxonomy" id="60175"/>
    <lineage>
        <taxon>Eukaryota</taxon>
        <taxon>Fungi</taxon>
        <taxon>Dikarya</taxon>
        <taxon>Ascomycota</taxon>
        <taxon>Pezizomycotina</taxon>
        <taxon>Eurotiomycetes</taxon>
        <taxon>Eurotiomycetidae</taxon>
        <taxon>Eurotiales</taxon>
        <taxon>Aspergillaceae</taxon>
        <taxon>Penicillium</taxon>
    </lineage>
</organism>
<keyword evidence="5" id="KW-0378">Hydrolase</keyword>
<evidence type="ECO:0000256" key="3">
    <source>
        <dbReference type="ARBA" id="ARBA00022723"/>
    </source>
</evidence>
<proteinExistence type="inferred from homology"/>
<dbReference type="InterPro" id="IPR016192">
    <property type="entry name" value="APOBEC/CMP_deaminase_Zn-bd"/>
</dbReference>
<dbReference type="PANTHER" id="PTHR11086">
    <property type="entry name" value="DEOXYCYTIDYLATE DEAMINASE-RELATED"/>
    <property type="match status" value="1"/>
</dbReference>
<protein>
    <recommendedName>
        <fullName evidence="9">Deoxycytidylate deaminase</fullName>
        <ecNumber evidence="7">3.5.4.12</ecNumber>
    </recommendedName>
    <alternativeName>
        <fullName evidence="8">dCMP deaminase</fullName>
    </alternativeName>
</protein>
<dbReference type="SUPFAM" id="SSF52540">
    <property type="entry name" value="P-loop containing nucleoside triphosphate hydrolases"/>
    <property type="match status" value="1"/>
</dbReference>
<dbReference type="PROSITE" id="PS51747">
    <property type="entry name" value="CYT_DCMP_DEAMINASES_2"/>
    <property type="match status" value="1"/>
</dbReference>
<dbReference type="EMBL" id="CAJVNV010000643">
    <property type="protein sequence ID" value="CAG8334749.1"/>
    <property type="molecule type" value="Genomic_DNA"/>
</dbReference>
<dbReference type="FunFam" id="3.40.140.10:FF:000035">
    <property type="entry name" value="dCMP deaminase"/>
    <property type="match status" value="1"/>
</dbReference>
<comment type="caution">
    <text evidence="11">The sequence shown here is derived from an EMBL/GenBank/DDBJ whole genome shotgun (WGS) entry which is preliminary data.</text>
</comment>
<evidence type="ECO:0000256" key="6">
    <source>
        <dbReference type="ARBA" id="ARBA00022833"/>
    </source>
</evidence>
<comment type="similarity">
    <text evidence="2">Belongs to the cytidine and deoxycytidylate deaminase family.</text>
</comment>
<dbReference type="PROSITE" id="PS00903">
    <property type="entry name" value="CYT_DCMP_DEAMINASES_1"/>
    <property type="match status" value="1"/>
</dbReference>
<evidence type="ECO:0000256" key="9">
    <source>
        <dbReference type="ARBA" id="ARBA00071582"/>
    </source>
</evidence>
<evidence type="ECO:0000256" key="2">
    <source>
        <dbReference type="ARBA" id="ARBA00006576"/>
    </source>
</evidence>
<keyword evidence="4" id="KW-0545">Nucleotide biosynthesis</keyword>
<dbReference type="InterPro" id="IPR016193">
    <property type="entry name" value="Cytidine_deaminase-like"/>
</dbReference>
<dbReference type="Gene3D" id="3.40.140.10">
    <property type="entry name" value="Cytidine Deaminase, domain 2"/>
    <property type="match status" value="1"/>
</dbReference>
<dbReference type="GO" id="GO:0004132">
    <property type="term" value="F:dCMP deaminase activity"/>
    <property type="evidence" value="ECO:0007669"/>
    <property type="project" value="UniProtKB-EC"/>
</dbReference>
<dbReference type="FunFam" id="3.40.50.300:FF:002333">
    <property type="entry name" value="Deoxycytidylate deaminase, putative"/>
    <property type="match status" value="1"/>
</dbReference>
<name>A0A9W4ISE7_PENNA</name>
<evidence type="ECO:0000256" key="1">
    <source>
        <dbReference type="ARBA" id="ARBA00001947"/>
    </source>
</evidence>
<dbReference type="GO" id="GO:0009165">
    <property type="term" value="P:nucleotide biosynthetic process"/>
    <property type="evidence" value="ECO:0007669"/>
    <property type="project" value="UniProtKB-KW"/>
</dbReference>
<dbReference type="GO" id="GO:0008270">
    <property type="term" value="F:zinc ion binding"/>
    <property type="evidence" value="ECO:0007669"/>
    <property type="project" value="InterPro"/>
</dbReference>
<reference evidence="11" key="1">
    <citation type="submission" date="2021-07" db="EMBL/GenBank/DDBJ databases">
        <authorList>
            <person name="Branca A.L. A."/>
        </authorList>
    </citation>
    <scope>NUCLEOTIDE SEQUENCE</scope>
</reference>
<evidence type="ECO:0000256" key="7">
    <source>
        <dbReference type="ARBA" id="ARBA00038938"/>
    </source>
</evidence>
<dbReference type="Gene3D" id="3.40.50.300">
    <property type="entry name" value="P-loop containing nucleotide triphosphate hydrolases"/>
    <property type="match status" value="1"/>
</dbReference>
<dbReference type="OrthoDB" id="6710946at2759"/>
<dbReference type="InterPro" id="IPR015517">
    <property type="entry name" value="dCMP_deaminase-rel"/>
</dbReference>
<evidence type="ECO:0000256" key="4">
    <source>
        <dbReference type="ARBA" id="ARBA00022727"/>
    </source>
</evidence>
<keyword evidence="3" id="KW-0479">Metal-binding</keyword>
<dbReference type="InterPro" id="IPR002125">
    <property type="entry name" value="CMP_dCMP_dom"/>
</dbReference>
<keyword evidence="6" id="KW-0862">Zinc</keyword>
<accession>A0A9W4ISE7</accession>
<evidence type="ECO:0000313" key="12">
    <source>
        <dbReference type="Proteomes" id="UP001153461"/>
    </source>
</evidence>
<dbReference type="Pfam" id="PF00383">
    <property type="entry name" value="dCMP_cyt_deam_1"/>
    <property type="match status" value="1"/>
</dbReference>
<evidence type="ECO:0000313" key="11">
    <source>
        <dbReference type="EMBL" id="CAG8334749.1"/>
    </source>
</evidence>
<dbReference type="AlphaFoldDB" id="A0A9W4ISE7"/>
<dbReference type="InterPro" id="IPR027417">
    <property type="entry name" value="P-loop_NTPase"/>
</dbReference>